<keyword evidence="3" id="KW-0808">Transferase</keyword>
<dbReference type="EC" id="2.7.11.1" evidence="1"/>
<dbReference type="InterPro" id="IPR000719">
    <property type="entry name" value="Prot_kinase_dom"/>
</dbReference>
<dbReference type="EMBL" id="ML742070">
    <property type="protein sequence ID" value="KAE8151468.1"/>
    <property type="molecule type" value="Genomic_DNA"/>
</dbReference>
<proteinExistence type="predicted"/>
<dbReference type="GO" id="GO:0050684">
    <property type="term" value="P:regulation of mRNA processing"/>
    <property type="evidence" value="ECO:0007669"/>
    <property type="project" value="TreeGrafter"/>
</dbReference>
<comment type="catalytic activity">
    <reaction evidence="7">
        <text>L-threonyl-[protein] + ATP = O-phospho-L-threonyl-[protein] + ADP + H(+)</text>
        <dbReference type="Rhea" id="RHEA:46608"/>
        <dbReference type="Rhea" id="RHEA-COMP:11060"/>
        <dbReference type="Rhea" id="RHEA-COMP:11605"/>
        <dbReference type="ChEBI" id="CHEBI:15378"/>
        <dbReference type="ChEBI" id="CHEBI:30013"/>
        <dbReference type="ChEBI" id="CHEBI:30616"/>
        <dbReference type="ChEBI" id="CHEBI:61977"/>
        <dbReference type="ChEBI" id="CHEBI:456216"/>
        <dbReference type="EC" id="2.7.11.1"/>
    </reaction>
</comment>
<name>A0A5N6TYL4_ASPAV</name>
<sequence>MYSATRSYWRLCSPCFRRKPPRNYEISSLSCGNTRIASHRTIMHSSKWTSTPRIFPTSGFEVLDVSLKLEEETLPTYSAEKYYPVHQGEIFEDRYQTLAKLGYGVTSTVWLARDLLESTYVVLKVYTLGQVREHELSIYNHINSVETDHPGRKFIRKLLGHFFVDGPHGRHICLVHQPLGINATDLLRKIPGRAMTLEDMKPAIRQLLGVLDFLHSVARVIHTDIQLKNLLLPSPSPQALSNFEAREITRPTARKVLKDRTIYITSRFPAGDGLPLLCDFGEARVENNNNSGDIMPDYYRAPEVILKSNWDFKVDIWSVAMVAWDIVNPRTMIEGNIRDGLFDDGAHIAELVALLGPPPPEFFKKNHLGWVFWDESGKWKDLAPIPGRTLEQLATRIQGEDVEGFLRWLRLALQWNPEDRPTAMELLTDPWLMKGLNLKKKDK</sequence>
<evidence type="ECO:0000256" key="6">
    <source>
        <dbReference type="ARBA" id="ARBA00022840"/>
    </source>
</evidence>
<comment type="catalytic activity">
    <reaction evidence="8">
        <text>L-seryl-[protein] + ATP = O-phospho-L-seryl-[protein] + ADP + H(+)</text>
        <dbReference type="Rhea" id="RHEA:17989"/>
        <dbReference type="Rhea" id="RHEA-COMP:9863"/>
        <dbReference type="Rhea" id="RHEA-COMP:11604"/>
        <dbReference type="ChEBI" id="CHEBI:15378"/>
        <dbReference type="ChEBI" id="CHEBI:29999"/>
        <dbReference type="ChEBI" id="CHEBI:30616"/>
        <dbReference type="ChEBI" id="CHEBI:83421"/>
        <dbReference type="ChEBI" id="CHEBI:456216"/>
        <dbReference type="EC" id="2.7.11.1"/>
    </reaction>
</comment>
<keyword evidence="6 9" id="KW-0067">ATP-binding</keyword>
<dbReference type="InterPro" id="IPR011009">
    <property type="entry name" value="Kinase-like_dom_sf"/>
</dbReference>
<feature type="domain" description="Protein kinase" evidence="10">
    <location>
        <begin position="95"/>
        <end position="432"/>
    </location>
</feature>
<dbReference type="AlphaFoldDB" id="A0A5N6TYL4"/>
<keyword evidence="4 9" id="KW-0547">Nucleotide-binding</keyword>
<dbReference type="PANTHER" id="PTHR47634:SF9">
    <property type="entry name" value="PROTEIN KINASE DOMAIN-CONTAINING PROTEIN-RELATED"/>
    <property type="match status" value="1"/>
</dbReference>
<dbReference type="OrthoDB" id="5979581at2759"/>
<evidence type="ECO:0000256" key="5">
    <source>
        <dbReference type="ARBA" id="ARBA00022777"/>
    </source>
</evidence>
<keyword evidence="12" id="KW-1185">Reference proteome</keyword>
<evidence type="ECO:0000256" key="3">
    <source>
        <dbReference type="ARBA" id="ARBA00022679"/>
    </source>
</evidence>
<evidence type="ECO:0000259" key="10">
    <source>
        <dbReference type="PROSITE" id="PS50011"/>
    </source>
</evidence>
<dbReference type="Pfam" id="PF00069">
    <property type="entry name" value="Pkinase"/>
    <property type="match status" value="1"/>
</dbReference>
<evidence type="ECO:0000256" key="4">
    <source>
        <dbReference type="ARBA" id="ARBA00022741"/>
    </source>
</evidence>
<protein>
    <recommendedName>
        <fullName evidence="1">non-specific serine/threonine protein kinase</fullName>
        <ecNumber evidence="1">2.7.11.1</ecNumber>
    </recommendedName>
</protein>
<accession>A0A5N6TYL4</accession>
<dbReference type="SMART" id="SM00220">
    <property type="entry name" value="S_TKc"/>
    <property type="match status" value="1"/>
</dbReference>
<dbReference type="PROSITE" id="PS50011">
    <property type="entry name" value="PROTEIN_KINASE_DOM"/>
    <property type="match status" value="1"/>
</dbReference>
<evidence type="ECO:0000313" key="11">
    <source>
        <dbReference type="EMBL" id="KAE8151468.1"/>
    </source>
</evidence>
<keyword evidence="2" id="KW-0723">Serine/threonine-protein kinase</keyword>
<dbReference type="PROSITE" id="PS00107">
    <property type="entry name" value="PROTEIN_KINASE_ATP"/>
    <property type="match status" value="1"/>
</dbReference>
<dbReference type="Proteomes" id="UP000325780">
    <property type="component" value="Unassembled WGS sequence"/>
</dbReference>
<dbReference type="PANTHER" id="PTHR47634">
    <property type="entry name" value="PROTEIN KINASE DOMAIN-CONTAINING PROTEIN-RELATED"/>
    <property type="match status" value="1"/>
</dbReference>
<dbReference type="GO" id="GO:0000245">
    <property type="term" value="P:spliceosomal complex assembly"/>
    <property type="evidence" value="ECO:0007669"/>
    <property type="project" value="TreeGrafter"/>
</dbReference>
<gene>
    <name evidence="11" type="ORF">BDV25DRAFT_171421</name>
</gene>
<dbReference type="GO" id="GO:0005524">
    <property type="term" value="F:ATP binding"/>
    <property type="evidence" value="ECO:0007669"/>
    <property type="project" value="UniProtKB-UniRule"/>
</dbReference>
<organism evidence="11 12">
    <name type="scientific">Aspergillus avenaceus</name>
    <dbReference type="NCBI Taxonomy" id="36643"/>
    <lineage>
        <taxon>Eukaryota</taxon>
        <taxon>Fungi</taxon>
        <taxon>Dikarya</taxon>
        <taxon>Ascomycota</taxon>
        <taxon>Pezizomycotina</taxon>
        <taxon>Eurotiomycetes</taxon>
        <taxon>Eurotiomycetidae</taxon>
        <taxon>Eurotiales</taxon>
        <taxon>Aspergillaceae</taxon>
        <taxon>Aspergillus</taxon>
        <taxon>Aspergillus subgen. Circumdati</taxon>
    </lineage>
</organism>
<dbReference type="Gene3D" id="1.10.510.10">
    <property type="entry name" value="Transferase(Phosphotransferase) domain 1"/>
    <property type="match status" value="1"/>
</dbReference>
<evidence type="ECO:0000313" key="12">
    <source>
        <dbReference type="Proteomes" id="UP000325780"/>
    </source>
</evidence>
<dbReference type="InterPro" id="IPR017441">
    <property type="entry name" value="Protein_kinase_ATP_BS"/>
</dbReference>
<evidence type="ECO:0000256" key="9">
    <source>
        <dbReference type="PROSITE-ProRule" id="PRU10141"/>
    </source>
</evidence>
<reference evidence="11 12" key="1">
    <citation type="submission" date="2019-04" db="EMBL/GenBank/DDBJ databases">
        <title>Friends and foes A comparative genomics study of 23 Aspergillus species from section Flavi.</title>
        <authorList>
            <consortium name="DOE Joint Genome Institute"/>
            <person name="Kjaerbolling I."/>
            <person name="Vesth T."/>
            <person name="Frisvad J.C."/>
            <person name="Nybo J.L."/>
            <person name="Theobald S."/>
            <person name="Kildgaard S."/>
            <person name="Isbrandt T."/>
            <person name="Kuo A."/>
            <person name="Sato A."/>
            <person name="Lyhne E.K."/>
            <person name="Kogle M.E."/>
            <person name="Wiebenga A."/>
            <person name="Kun R.S."/>
            <person name="Lubbers R.J."/>
            <person name="Makela M.R."/>
            <person name="Barry K."/>
            <person name="Chovatia M."/>
            <person name="Clum A."/>
            <person name="Daum C."/>
            <person name="Haridas S."/>
            <person name="He G."/>
            <person name="LaButti K."/>
            <person name="Lipzen A."/>
            <person name="Mondo S."/>
            <person name="Riley R."/>
            <person name="Salamov A."/>
            <person name="Simmons B.A."/>
            <person name="Magnuson J.K."/>
            <person name="Henrissat B."/>
            <person name="Mortensen U.H."/>
            <person name="Larsen T.O."/>
            <person name="Devries R.P."/>
            <person name="Grigoriev I.V."/>
            <person name="Machida M."/>
            <person name="Baker S.E."/>
            <person name="Andersen M.R."/>
        </authorList>
    </citation>
    <scope>NUCLEOTIDE SEQUENCE [LARGE SCALE GENOMIC DNA]</scope>
    <source>
        <strain evidence="11 12">IBT 18842</strain>
    </source>
</reference>
<dbReference type="Gene3D" id="3.30.200.20">
    <property type="entry name" value="Phosphorylase Kinase, domain 1"/>
    <property type="match status" value="1"/>
</dbReference>
<dbReference type="InterPro" id="IPR051334">
    <property type="entry name" value="SRPK"/>
</dbReference>
<keyword evidence="5" id="KW-0418">Kinase</keyword>
<evidence type="ECO:0000256" key="2">
    <source>
        <dbReference type="ARBA" id="ARBA00022527"/>
    </source>
</evidence>
<evidence type="ECO:0000256" key="8">
    <source>
        <dbReference type="ARBA" id="ARBA00048679"/>
    </source>
</evidence>
<dbReference type="GO" id="GO:0004674">
    <property type="term" value="F:protein serine/threonine kinase activity"/>
    <property type="evidence" value="ECO:0007669"/>
    <property type="project" value="UniProtKB-KW"/>
</dbReference>
<dbReference type="SUPFAM" id="SSF56112">
    <property type="entry name" value="Protein kinase-like (PK-like)"/>
    <property type="match status" value="1"/>
</dbReference>
<feature type="binding site" evidence="9">
    <location>
        <position position="124"/>
    </location>
    <ligand>
        <name>ATP</name>
        <dbReference type="ChEBI" id="CHEBI:30616"/>
    </ligand>
</feature>
<evidence type="ECO:0000256" key="1">
    <source>
        <dbReference type="ARBA" id="ARBA00012513"/>
    </source>
</evidence>
<evidence type="ECO:0000256" key="7">
    <source>
        <dbReference type="ARBA" id="ARBA00047899"/>
    </source>
</evidence>